<keyword evidence="5 7" id="KW-0057">Aromatic amino acid biosynthesis</keyword>
<dbReference type="GO" id="GO:0010181">
    <property type="term" value="F:FMN binding"/>
    <property type="evidence" value="ECO:0007669"/>
    <property type="project" value="TreeGrafter"/>
</dbReference>
<feature type="binding site" evidence="7">
    <location>
        <begin position="187"/>
        <end position="189"/>
    </location>
    <ligand>
        <name>FMN</name>
        <dbReference type="ChEBI" id="CHEBI:58210"/>
    </ligand>
</feature>
<dbReference type="Gene3D" id="3.60.150.10">
    <property type="entry name" value="Chorismate synthase AroC"/>
    <property type="match status" value="1"/>
</dbReference>
<dbReference type="AlphaFoldDB" id="A0A1M5CE36"/>
<dbReference type="CDD" id="cd07304">
    <property type="entry name" value="Chorismate_synthase"/>
    <property type="match status" value="1"/>
</dbReference>
<protein>
    <recommendedName>
        <fullName evidence="3 7">Chorismate synthase</fullName>
        <shortName evidence="7">CS</shortName>
        <ecNumber evidence="3 7">4.2.3.5</ecNumber>
    </recommendedName>
    <alternativeName>
        <fullName evidence="7">5-enolpyruvylshikimate-3-phosphate phospholyase</fullName>
    </alternativeName>
</protein>
<organism evidence="9 10">
    <name type="scientific">Loktanella atrilutea</name>
    <dbReference type="NCBI Taxonomy" id="366533"/>
    <lineage>
        <taxon>Bacteria</taxon>
        <taxon>Pseudomonadati</taxon>
        <taxon>Pseudomonadota</taxon>
        <taxon>Alphaproteobacteria</taxon>
        <taxon>Rhodobacterales</taxon>
        <taxon>Roseobacteraceae</taxon>
        <taxon>Loktanella</taxon>
    </lineage>
</organism>
<comment type="catalytic activity">
    <reaction evidence="7 8">
        <text>5-O-(1-carboxyvinyl)-3-phosphoshikimate = chorismate + phosphate</text>
        <dbReference type="Rhea" id="RHEA:21020"/>
        <dbReference type="ChEBI" id="CHEBI:29748"/>
        <dbReference type="ChEBI" id="CHEBI:43474"/>
        <dbReference type="ChEBI" id="CHEBI:57701"/>
        <dbReference type="EC" id="4.2.3.5"/>
    </reaction>
</comment>
<dbReference type="PANTHER" id="PTHR21085">
    <property type="entry name" value="CHORISMATE SYNTHASE"/>
    <property type="match status" value="1"/>
</dbReference>
<dbReference type="InterPro" id="IPR035904">
    <property type="entry name" value="Chorismate_synth_AroC_sf"/>
</dbReference>
<evidence type="ECO:0000313" key="9">
    <source>
        <dbReference type="EMBL" id="SHF52985.1"/>
    </source>
</evidence>
<keyword evidence="7" id="KW-0521">NADP</keyword>
<accession>A0A1M5CE36</accession>
<dbReference type="UniPathway" id="UPA00053">
    <property type="reaction ID" value="UER00090"/>
</dbReference>
<proteinExistence type="inferred from homology"/>
<feature type="binding site" evidence="7">
    <location>
        <position position="116"/>
    </location>
    <ligand>
        <name>NADP(+)</name>
        <dbReference type="ChEBI" id="CHEBI:58349"/>
    </ligand>
</feature>
<dbReference type="NCBIfam" id="NF003793">
    <property type="entry name" value="PRK05382.1"/>
    <property type="match status" value="1"/>
</dbReference>
<dbReference type="PROSITE" id="PS00787">
    <property type="entry name" value="CHORISMATE_SYNTHASE_1"/>
    <property type="match status" value="1"/>
</dbReference>
<evidence type="ECO:0000256" key="7">
    <source>
        <dbReference type="HAMAP-Rule" id="MF_00300"/>
    </source>
</evidence>
<feature type="binding site" evidence="7">
    <location>
        <begin position="364"/>
        <end position="368"/>
    </location>
    <ligand>
        <name>FMN</name>
        <dbReference type="ChEBI" id="CHEBI:58210"/>
    </ligand>
</feature>
<keyword evidence="7" id="KW-0288">FMN</keyword>
<comment type="cofactor">
    <cofactor evidence="7 8">
        <name>FMNH2</name>
        <dbReference type="ChEBI" id="CHEBI:57618"/>
    </cofactor>
    <text evidence="7 8">Reduced FMN (FMNH(2)).</text>
</comment>
<dbReference type="GO" id="GO:0004107">
    <property type="term" value="F:chorismate synthase activity"/>
    <property type="evidence" value="ECO:0007669"/>
    <property type="project" value="UniProtKB-UniRule"/>
</dbReference>
<dbReference type="PIRSF" id="PIRSF001456">
    <property type="entry name" value="Chorismate_synth"/>
    <property type="match status" value="1"/>
</dbReference>
<dbReference type="Pfam" id="PF01264">
    <property type="entry name" value="Chorismate_synt"/>
    <property type="match status" value="1"/>
</dbReference>
<dbReference type="EMBL" id="FQUE01000007">
    <property type="protein sequence ID" value="SHF52985.1"/>
    <property type="molecule type" value="Genomic_DNA"/>
</dbReference>
<keyword evidence="7" id="KW-0274">FAD</keyword>
<dbReference type="HAMAP" id="MF_00300">
    <property type="entry name" value="Chorismate_synth"/>
    <property type="match status" value="1"/>
</dbReference>
<dbReference type="PROSITE" id="PS00789">
    <property type="entry name" value="CHORISMATE_SYNTHASE_3"/>
    <property type="match status" value="1"/>
</dbReference>
<dbReference type="SUPFAM" id="SSF103263">
    <property type="entry name" value="Chorismate synthase, AroC"/>
    <property type="match status" value="1"/>
</dbReference>
<keyword evidence="10" id="KW-1185">Reference proteome</keyword>
<comment type="subunit">
    <text evidence="7">Homotetramer.</text>
</comment>
<comment type="pathway">
    <text evidence="1 7 8">Metabolic intermediate biosynthesis; chorismate biosynthesis; chorismate from D-erythrose 4-phosphate and phosphoenolpyruvate: step 7/7.</text>
</comment>
<evidence type="ECO:0000256" key="3">
    <source>
        <dbReference type="ARBA" id="ARBA00013036"/>
    </source>
</evidence>
<reference evidence="10" key="1">
    <citation type="submission" date="2016-11" db="EMBL/GenBank/DDBJ databases">
        <authorList>
            <person name="Varghese N."/>
            <person name="Submissions S."/>
        </authorList>
    </citation>
    <scope>NUCLEOTIDE SEQUENCE [LARGE SCALE GENOMIC DNA]</scope>
    <source>
        <strain evidence="10">DSM 29326</strain>
    </source>
</reference>
<dbReference type="GO" id="GO:0008652">
    <property type="term" value="P:amino acid biosynthetic process"/>
    <property type="evidence" value="ECO:0007669"/>
    <property type="project" value="UniProtKB-KW"/>
</dbReference>
<gene>
    <name evidence="7" type="primary">aroC</name>
    <name evidence="9" type="ORF">SAMN05444339_107149</name>
</gene>
<name>A0A1M5CE36_LOKAT</name>
<dbReference type="EC" id="4.2.3.5" evidence="3 7"/>
<evidence type="ECO:0000256" key="8">
    <source>
        <dbReference type="RuleBase" id="RU000605"/>
    </source>
</evidence>
<dbReference type="GO" id="GO:0009423">
    <property type="term" value="P:chorismate biosynthetic process"/>
    <property type="evidence" value="ECO:0007669"/>
    <property type="project" value="UniProtKB-UniRule"/>
</dbReference>
<evidence type="ECO:0000256" key="5">
    <source>
        <dbReference type="ARBA" id="ARBA00023141"/>
    </source>
</evidence>
<feature type="binding site" evidence="7">
    <location>
        <position position="349"/>
    </location>
    <ligand>
        <name>FMN</name>
        <dbReference type="ChEBI" id="CHEBI:58210"/>
    </ligand>
</feature>
<keyword evidence="6 7" id="KW-0456">Lyase</keyword>
<dbReference type="InterPro" id="IPR000453">
    <property type="entry name" value="Chorismate_synth"/>
</dbReference>
<feature type="binding site" evidence="7">
    <location>
        <begin position="304"/>
        <end position="305"/>
    </location>
    <ligand>
        <name>FMN</name>
        <dbReference type="ChEBI" id="CHEBI:58210"/>
    </ligand>
</feature>
<dbReference type="Proteomes" id="UP000183987">
    <property type="component" value="Unassembled WGS sequence"/>
</dbReference>
<keyword evidence="7" id="KW-0285">Flavoprotein</keyword>
<dbReference type="GO" id="GO:0005829">
    <property type="term" value="C:cytosol"/>
    <property type="evidence" value="ECO:0007669"/>
    <property type="project" value="TreeGrafter"/>
</dbReference>
<evidence type="ECO:0000256" key="4">
    <source>
        <dbReference type="ARBA" id="ARBA00022605"/>
    </source>
</evidence>
<feature type="binding site" evidence="7">
    <location>
        <position position="110"/>
    </location>
    <ligand>
        <name>NADP(+)</name>
        <dbReference type="ChEBI" id="CHEBI:58349"/>
    </ligand>
</feature>
<dbReference type="PANTHER" id="PTHR21085:SF0">
    <property type="entry name" value="CHORISMATE SYNTHASE"/>
    <property type="match status" value="1"/>
</dbReference>
<evidence type="ECO:0000313" key="10">
    <source>
        <dbReference type="Proteomes" id="UP000183987"/>
    </source>
</evidence>
<evidence type="ECO:0000256" key="6">
    <source>
        <dbReference type="ARBA" id="ARBA00023239"/>
    </source>
</evidence>
<evidence type="ECO:0000256" key="1">
    <source>
        <dbReference type="ARBA" id="ARBA00005044"/>
    </source>
</evidence>
<comment type="similarity">
    <text evidence="2 7 8">Belongs to the chorismate synthase family.</text>
</comment>
<dbReference type="NCBIfam" id="TIGR00033">
    <property type="entry name" value="aroC"/>
    <property type="match status" value="1"/>
</dbReference>
<feature type="binding site" evidence="7">
    <location>
        <position position="390"/>
    </location>
    <ligand>
        <name>FMN</name>
        <dbReference type="ChEBI" id="CHEBI:58210"/>
    </ligand>
</feature>
<keyword evidence="4 7" id="KW-0028">Amino-acid biosynthesis</keyword>
<comment type="function">
    <text evidence="7">Catalyzes the anti-1,4-elimination of the C-3 phosphate and the C-6 proR hydrogen from 5-enolpyruvylshikimate-3-phosphate (EPSP) to yield chorismate, which is the branch point compound that serves as the starting substrate for the three terminal pathways of aromatic amino acid biosynthesis. This reaction introduces a second double bond into the aromatic ring system.</text>
</comment>
<dbReference type="InterPro" id="IPR020541">
    <property type="entry name" value="Chorismate_synthase_CS"/>
</dbReference>
<evidence type="ECO:0000256" key="2">
    <source>
        <dbReference type="ARBA" id="ARBA00008014"/>
    </source>
</evidence>
<sequence>MFQAINLTLRLAQKASFGDENMLQNCNVRIFNGLRTQPASESPELNTGCTWFKPRTTTARRVMSVNSFGHLFRFTTWGESHGPALGATIDGCPPGILLDPAMIQQWLDKRRPGQNRNTTQRNEPDAVEILSGVYDGRTTGTPIQLMIRNTDQRSKDYGDILNTFRPGHADITYHQKYGLRDPRGGGRSSARETAARVAAGGVAREVIASLVQDLRITGYMVQMGEKKIDRDRFDWNEIDRNDFWCPDAEAAKDFEAYLDWLRKDDHNSVGAVIEVVARGVPAGIGAPVYAKLDTDLAAAMMSINAVKGVEIGEGMAAAALTGRDNADEIFMGNDGAPIYSSNHAGGILGGISTGQDVVVRFAVKPTSSILSPRKSITMDGQPTEVITKGRHDPCVGIRAVPVGEAMMACVILDHILLDRGQTGGVRGRIG</sequence>
<dbReference type="GO" id="GO:0009073">
    <property type="term" value="P:aromatic amino acid family biosynthetic process"/>
    <property type="evidence" value="ECO:0007669"/>
    <property type="project" value="UniProtKB-KW"/>
</dbReference>
<dbReference type="STRING" id="366533.SAMN05444339_107149"/>